<protein>
    <submittedName>
        <fullName evidence="1">Uncharacterized protein</fullName>
    </submittedName>
</protein>
<organism evidence="1">
    <name type="scientific">Arundo donax</name>
    <name type="common">Giant reed</name>
    <name type="synonym">Donax arundinaceus</name>
    <dbReference type="NCBI Taxonomy" id="35708"/>
    <lineage>
        <taxon>Eukaryota</taxon>
        <taxon>Viridiplantae</taxon>
        <taxon>Streptophyta</taxon>
        <taxon>Embryophyta</taxon>
        <taxon>Tracheophyta</taxon>
        <taxon>Spermatophyta</taxon>
        <taxon>Magnoliopsida</taxon>
        <taxon>Liliopsida</taxon>
        <taxon>Poales</taxon>
        <taxon>Poaceae</taxon>
        <taxon>PACMAD clade</taxon>
        <taxon>Arundinoideae</taxon>
        <taxon>Arundineae</taxon>
        <taxon>Arundo</taxon>
    </lineage>
</organism>
<proteinExistence type="predicted"/>
<name>A0A0A9APB3_ARUDO</name>
<evidence type="ECO:0000313" key="1">
    <source>
        <dbReference type="EMBL" id="JAD53549.1"/>
    </source>
</evidence>
<accession>A0A0A9APB3</accession>
<reference evidence="1" key="1">
    <citation type="submission" date="2014-09" db="EMBL/GenBank/DDBJ databases">
        <authorList>
            <person name="Magalhaes I.L.F."/>
            <person name="Oliveira U."/>
            <person name="Santos F.R."/>
            <person name="Vidigal T.H.D.A."/>
            <person name="Brescovit A.D."/>
            <person name="Santos A.J."/>
        </authorList>
    </citation>
    <scope>NUCLEOTIDE SEQUENCE</scope>
    <source>
        <tissue evidence="1">Shoot tissue taken approximately 20 cm above the soil surface</tissue>
    </source>
</reference>
<sequence length="35" mass="4229">MDHLDQSEVVNNRYLLCVVRMTQFILSVAWEIYEL</sequence>
<dbReference type="EMBL" id="GBRH01244346">
    <property type="protein sequence ID" value="JAD53549.1"/>
    <property type="molecule type" value="Transcribed_RNA"/>
</dbReference>
<dbReference type="AlphaFoldDB" id="A0A0A9APB3"/>
<reference evidence="1" key="2">
    <citation type="journal article" date="2015" name="Data Brief">
        <title>Shoot transcriptome of the giant reed, Arundo donax.</title>
        <authorList>
            <person name="Barrero R.A."/>
            <person name="Guerrero F.D."/>
            <person name="Moolhuijzen P."/>
            <person name="Goolsby J.A."/>
            <person name="Tidwell J."/>
            <person name="Bellgard S.E."/>
            <person name="Bellgard M.I."/>
        </authorList>
    </citation>
    <scope>NUCLEOTIDE SEQUENCE</scope>
    <source>
        <tissue evidence="1">Shoot tissue taken approximately 20 cm above the soil surface</tissue>
    </source>
</reference>